<feature type="chain" id="PRO_5012665334" evidence="3">
    <location>
        <begin position="18"/>
        <end position="136"/>
    </location>
</feature>
<dbReference type="EMBL" id="MCGT01000001">
    <property type="protein sequence ID" value="ORX63158.1"/>
    <property type="molecule type" value="Genomic_DNA"/>
</dbReference>
<feature type="transmembrane region" description="Helical" evidence="2">
    <location>
        <begin position="30"/>
        <end position="49"/>
    </location>
</feature>
<evidence type="ECO:0000256" key="1">
    <source>
        <dbReference type="SAM" id="MobiDB-lite"/>
    </source>
</evidence>
<sequence length="136" mass="15142">MSFTFFVLWVACRSVWHQRACVVQQPKLRTIFVAMLLDTSILLTLIFIVEGNVCRKCACEALNSWNSSANQHSQADLMNAYNHCILKVQPFHSCSPSDDIHSLECKKTDKDFPPDPPSSLGPPDPPALDLPDISVA</sequence>
<keyword evidence="2" id="KW-0812">Transmembrane</keyword>
<keyword evidence="2" id="KW-1133">Transmembrane helix</keyword>
<evidence type="ECO:0000313" key="5">
    <source>
        <dbReference type="Proteomes" id="UP000242146"/>
    </source>
</evidence>
<proteinExistence type="predicted"/>
<keyword evidence="2" id="KW-0472">Membrane</keyword>
<accession>A0A1X2GYJ4</accession>
<feature type="compositionally biased region" description="Pro residues" evidence="1">
    <location>
        <begin position="114"/>
        <end position="128"/>
    </location>
</feature>
<evidence type="ECO:0000256" key="2">
    <source>
        <dbReference type="SAM" id="Phobius"/>
    </source>
</evidence>
<dbReference type="Proteomes" id="UP000242146">
    <property type="component" value="Unassembled WGS sequence"/>
</dbReference>
<dbReference type="AlphaFoldDB" id="A0A1X2GYJ4"/>
<reference evidence="4 5" key="1">
    <citation type="submission" date="2016-07" db="EMBL/GenBank/DDBJ databases">
        <title>Pervasive Adenine N6-methylation of Active Genes in Fungi.</title>
        <authorList>
            <consortium name="DOE Joint Genome Institute"/>
            <person name="Mondo S.J."/>
            <person name="Dannebaum R.O."/>
            <person name="Kuo R.C."/>
            <person name="Labutti K."/>
            <person name="Haridas S."/>
            <person name="Kuo A."/>
            <person name="Salamov A."/>
            <person name="Ahrendt S.R."/>
            <person name="Lipzen A."/>
            <person name="Sullivan W."/>
            <person name="Andreopoulos W.B."/>
            <person name="Clum A."/>
            <person name="Lindquist E."/>
            <person name="Daum C."/>
            <person name="Ramamoorthy G.K."/>
            <person name="Gryganskyi A."/>
            <person name="Culley D."/>
            <person name="Magnuson J.K."/>
            <person name="James T.Y."/>
            <person name="O'Malley M.A."/>
            <person name="Stajich J.E."/>
            <person name="Spatafora J.W."/>
            <person name="Visel A."/>
            <person name="Grigoriev I.V."/>
        </authorList>
    </citation>
    <scope>NUCLEOTIDE SEQUENCE [LARGE SCALE GENOMIC DNA]</scope>
    <source>
        <strain evidence="4 5">NRRL 3301</strain>
    </source>
</reference>
<keyword evidence="3" id="KW-0732">Signal</keyword>
<feature type="region of interest" description="Disordered" evidence="1">
    <location>
        <begin position="105"/>
        <end position="136"/>
    </location>
</feature>
<comment type="caution">
    <text evidence="4">The sequence shown here is derived from an EMBL/GenBank/DDBJ whole genome shotgun (WGS) entry which is preliminary data.</text>
</comment>
<evidence type="ECO:0000313" key="4">
    <source>
        <dbReference type="EMBL" id="ORX63158.1"/>
    </source>
</evidence>
<name>A0A1X2GYJ4_9FUNG</name>
<organism evidence="4 5">
    <name type="scientific">Hesseltinella vesiculosa</name>
    <dbReference type="NCBI Taxonomy" id="101127"/>
    <lineage>
        <taxon>Eukaryota</taxon>
        <taxon>Fungi</taxon>
        <taxon>Fungi incertae sedis</taxon>
        <taxon>Mucoromycota</taxon>
        <taxon>Mucoromycotina</taxon>
        <taxon>Mucoromycetes</taxon>
        <taxon>Mucorales</taxon>
        <taxon>Cunninghamellaceae</taxon>
        <taxon>Hesseltinella</taxon>
    </lineage>
</organism>
<feature type="signal peptide" evidence="3">
    <location>
        <begin position="1"/>
        <end position="17"/>
    </location>
</feature>
<protein>
    <submittedName>
        <fullName evidence="4">Uncharacterized protein</fullName>
    </submittedName>
</protein>
<gene>
    <name evidence="4" type="ORF">DM01DRAFT_303473</name>
</gene>
<keyword evidence="5" id="KW-1185">Reference proteome</keyword>
<evidence type="ECO:0000256" key="3">
    <source>
        <dbReference type="SAM" id="SignalP"/>
    </source>
</evidence>